<sequence>LLDFSRCCSFRRYRPESQFAVSTASDKPGVVSDQDKVPNFAPVSDKRLEAVLGVQVPELDESVLGTGYQNTSAFHEATSCYDTLVPLQSEQSCFADHIPEYDHSVLTTGHKTSSLKSKHVTGALCP</sequence>
<reference evidence="1" key="1">
    <citation type="submission" date="2016-03" db="EMBL/GenBank/DDBJ databases">
        <title>Gut transcriptome analysis on engorged females of Ornithodoros mimon (Acari: Argasidae) and phylogenetic inferences of soft ticks.</title>
        <authorList>
            <person name="Landulfo G.A."/>
            <person name="Giovanni D."/>
            <person name="Carvalho E."/>
            <person name="Junqueira-de-Azevedo I."/>
            <person name="Patane J."/>
            <person name="Mendoca R."/>
            <person name="Barros-Battesti D."/>
        </authorList>
    </citation>
    <scope>NUCLEOTIDE SEQUENCE</scope>
    <source>
        <strain evidence="1">Females</strain>
        <tissue evidence="1">Gut</tissue>
    </source>
</reference>
<evidence type="ECO:0000313" key="1">
    <source>
        <dbReference type="EMBL" id="JAR87298.1"/>
    </source>
</evidence>
<feature type="non-terminal residue" evidence="1">
    <location>
        <position position="1"/>
    </location>
</feature>
<protein>
    <submittedName>
        <fullName evidence="1">Wd repeat containing protein 3</fullName>
    </submittedName>
</protein>
<dbReference type="EMBL" id="GEIB01000663">
    <property type="protein sequence ID" value="JAR87298.1"/>
    <property type="molecule type" value="Transcribed_RNA"/>
</dbReference>
<proteinExistence type="predicted"/>
<organism evidence="1">
    <name type="scientific">Alectorobius mimon</name>
    <dbReference type="NCBI Taxonomy" id="360319"/>
    <lineage>
        <taxon>Eukaryota</taxon>
        <taxon>Metazoa</taxon>
        <taxon>Ecdysozoa</taxon>
        <taxon>Arthropoda</taxon>
        <taxon>Chelicerata</taxon>
        <taxon>Arachnida</taxon>
        <taxon>Acari</taxon>
        <taxon>Parasitiformes</taxon>
        <taxon>Ixodida</taxon>
        <taxon>Ixodoidea</taxon>
        <taxon>Argasidae</taxon>
        <taxon>Ornithodorinae</taxon>
        <taxon>Alectorobius</taxon>
    </lineage>
</organism>
<dbReference type="AlphaFoldDB" id="A0A147B949"/>
<accession>A0A147B949</accession>
<name>A0A147B949_9ACAR</name>